<evidence type="ECO:0000313" key="5">
    <source>
        <dbReference type="EMBL" id="DAZ93394.1"/>
    </source>
</evidence>
<keyword evidence="6" id="KW-1185">Reference proteome</keyword>
<dbReference type="Pfam" id="PF00428">
    <property type="entry name" value="Ribosomal_60s"/>
    <property type="match status" value="1"/>
</dbReference>
<evidence type="ECO:0000256" key="3">
    <source>
        <dbReference type="ARBA" id="ARBA00023274"/>
    </source>
</evidence>
<reference evidence="5" key="2">
    <citation type="journal article" date="2023" name="Microbiol Resour">
        <title>Decontamination and Annotation of the Draft Genome Sequence of the Oomycete Lagenidium giganteum ARSEF 373.</title>
        <authorList>
            <person name="Morgan W.R."/>
            <person name="Tartar A."/>
        </authorList>
    </citation>
    <scope>NUCLEOTIDE SEQUENCE</scope>
    <source>
        <strain evidence="5">ARSEF 373</strain>
    </source>
</reference>
<comment type="caution">
    <text evidence="5">The sequence shown here is derived from an EMBL/GenBank/DDBJ whole genome shotgun (WGS) entry which is preliminary data.</text>
</comment>
<dbReference type="GO" id="GO:0043021">
    <property type="term" value="F:ribonucleoprotein complex binding"/>
    <property type="evidence" value="ECO:0007669"/>
    <property type="project" value="TreeGrafter"/>
</dbReference>
<reference evidence="5" key="1">
    <citation type="submission" date="2022-11" db="EMBL/GenBank/DDBJ databases">
        <authorList>
            <person name="Morgan W.R."/>
            <person name="Tartar A."/>
        </authorList>
    </citation>
    <scope>NUCLEOTIDE SEQUENCE</scope>
    <source>
        <strain evidence="5">ARSEF 373</strain>
    </source>
</reference>
<keyword evidence="2" id="KW-0689">Ribosomal protein</keyword>
<dbReference type="InterPro" id="IPR038716">
    <property type="entry name" value="P1/P2_N_sf"/>
</dbReference>
<gene>
    <name evidence="5" type="ORF">N0F65_009713</name>
</gene>
<dbReference type="GO" id="GO:0022625">
    <property type="term" value="C:cytosolic large ribosomal subunit"/>
    <property type="evidence" value="ECO:0007669"/>
    <property type="project" value="TreeGrafter"/>
</dbReference>
<dbReference type="PANTHER" id="PTHR45696:SF10">
    <property type="entry name" value="LARGE RIBOSOMAL SUBUNIT PROTEIN P1"/>
    <property type="match status" value="1"/>
</dbReference>
<feature type="compositionally biased region" description="Low complexity" evidence="4">
    <location>
        <begin position="74"/>
        <end position="87"/>
    </location>
</feature>
<evidence type="ECO:0000313" key="6">
    <source>
        <dbReference type="Proteomes" id="UP001146120"/>
    </source>
</evidence>
<dbReference type="FunFam" id="1.10.10.1410:FF:000002">
    <property type="entry name" value="60S acidic ribosomal protein P2"/>
    <property type="match status" value="1"/>
</dbReference>
<feature type="region of interest" description="Disordered" evidence="4">
    <location>
        <begin position="74"/>
        <end position="115"/>
    </location>
</feature>
<evidence type="ECO:0000256" key="2">
    <source>
        <dbReference type="ARBA" id="ARBA00022980"/>
    </source>
</evidence>
<dbReference type="Proteomes" id="UP001146120">
    <property type="component" value="Unassembled WGS sequence"/>
</dbReference>
<dbReference type="Gene3D" id="1.10.10.1410">
    <property type="match status" value="1"/>
</dbReference>
<dbReference type="EMBL" id="DAKRPA010000319">
    <property type="protein sequence ID" value="DAZ93394.1"/>
    <property type="molecule type" value="Genomic_DNA"/>
</dbReference>
<sequence>MALSKEQHDELAVTYASLVLFDGEAEITADAINAVLAASNNDVEAYWPTLFAGFLGKEGKVLELISSGGPAAAAAGAAGTAAGGADAAPEEEEKEEEEEADLGGGMDMFGGGSDY</sequence>
<dbReference type="CDD" id="cd05831">
    <property type="entry name" value="Ribosomal_P1"/>
    <property type="match status" value="1"/>
</dbReference>
<comment type="similarity">
    <text evidence="1">Belongs to the eukaryotic ribosomal protein P1/P2 family.</text>
</comment>
<dbReference type="GO" id="GO:0030295">
    <property type="term" value="F:protein kinase activator activity"/>
    <property type="evidence" value="ECO:0007669"/>
    <property type="project" value="TreeGrafter"/>
</dbReference>
<protein>
    <recommendedName>
        <fullName evidence="7">60S acidic ribosomal protein P1</fullName>
    </recommendedName>
</protein>
<organism evidence="5 6">
    <name type="scientific">Lagenidium giganteum</name>
    <dbReference type="NCBI Taxonomy" id="4803"/>
    <lineage>
        <taxon>Eukaryota</taxon>
        <taxon>Sar</taxon>
        <taxon>Stramenopiles</taxon>
        <taxon>Oomycota</taxon>
        <taxon>Peronosporomycetes</taxon>
        <taxon>Pythiales</taxon>
        <taxon>Pythiaceae</taxon>
    </lineage>
</organism>
<evidence type="ECO:0000256" key="4">
    <source>
        <dbReference type="SAM" id="MobiDB-lite"/>
    </source>
</evidence>
<accession>A0AAV2YK17</accession>
<evidence type="ECO:0008006" key="7">
    <source>
        <dbReference type="Google" id="ProtNLM"/>
    </source>
</evidence>
<evidence type="ECO:0000256" key="1">
    <source>
        <dbReference type="ARBA" id="ARBA00005436"/>
    </source>
</evidence>
<feature type="compositionally biased region" description="Gly residues" evidence="4">
    <location>
        <begin position="102"/>
        <end position="115"/>
    </location>
</feature>
<name>A0AAV2YK17_9STRA</name>
<keyword evidence="3" id="KW-0687">Ribonucleoprotein</keyword>
<proteinExistence type="inferred from homology"/>
<dbReference type="GO" id="GO:0002181">
    <property type="term" value="P:cytoplasmic translation"/>
    <property type="evidence" value="ECO:0007669"/>
    <property type="project" value="TreeGrafter"/>
</dbReference>
<feature type="compositionally biased region" description="Acidic residues" evidence="4">
    <location>
        <begin position="88"/>
        <end position="101"/>
    </location>
</feature>
<dbReference type="GO" id="GO:0003735">
    <property type="term" value="F:structural constituent of ribosome"/>
    <property type="evidence" value="ECO:0007669"/>
    <property type="project" value="TreeGrafter"/>
</dbReference>
<dbReference type="PANTHER" id="PTHR45696">
    <property type="entry name" value="60S ACIDIC RIBOSOMAL PROTEIN P1"/>
    <property type="match status" value="1"/>
</dbReference>
<dbReference type="AlphaFoldDB" id="A0AAV2YK17"/>